<reference evidence="9 10" key="1">
    <citation type="journal article" date="2019" name="Appl. Environ. Microbiol.">
        <title>Clostridium scindens ATCC 35704: integration of nutritional requirements, the complete genome sequence, and global transcriptional responses to bile acids.</title>
        <authorList>
            <person name="Devendran S."/>
            <person name="Shrestha R."/>
            <person name="Alves J.M.P."/>
            <person name="Wolf P.G."/>
            <person name="Ly L."/>
            <person name="Hernandez A.G."/>
            <person name="Mendez-Garcia C."/>
            <person name="Inboden A."/>
            <person name="Wiley J."/>
            <person name="Paul O."/>
            <person name="Allen A."/>
            <person name="Springer E."/>
            <person name="Wright C.L."/>
            <person name="Fields C.J."/>
            <person name="Daniel S.L."/>
            <person name="Ridlon J.M."/>
        </authorList>
    </citation>
    <scope>NUCLEOTIDE SEQUENCE [LARGE SCALE GENOMIC DNA]</scope>
    <source>
        <strain evidence="9 10">ATCC 35704</strain>
    </source>
</reference>
<dbReference type="InterPro" id="IPR017871">
    <property type="entry name" value="ABC_transporter-like_CS"/>
</dbReference>
<dbReference type="SMART" id="SM00382">
    <property type="entry name" value="AAA"/>
    <property type="match status" value="1"/>
</dbReference>
<dbReference type="RefSeq" id="WP_004607035.1">
    <property type="nucleotide sequence ID" value="NZ_CP036170.1"/>
</dbReference>
<evidence type="ECO:0000313" key="10">
    <source>
        <dbReference type="Proteomes" id="UP000289664"/>
    </source>
</evidence>
<name>B0NEC1_CLOS5</name>
<evidence type="ECO:0000313" key="9">
    <source>
        <dbReference type="EMBL" id="QBF74871.1"/>
    </source>
</evidence>
<keyword evidence="2" id="KW-0813">Transport</keyword>
<dbReference type="GO" id="GO:0005886">
    <property type="term" value="C:plasma membrane"/>
    <property type="evidence" value="ECO:0007669"/>
    <property type="project" value="UniProtKB-ARBA"/>
</dbReference>
<accession>B0NEC1</accession>
<dbReference type="Proteomes" id="UP000289664">
    <property type="component" value="Chromosome"/>
</dbReference>
<dbReference type="AlphaFoldDB" id="B0NEC1"/>
<dbReference type="eggNOG" id="COG1135">
    <property type="taxonomic scope" value="Bacteria"/>
</dbReference>
<dbReference type="PROSITE" id="PS50893">
    <property type="entry name" value="ABC_TRANSPORTER_2"/>
    <property type="match status" value="1"/>
</dbReference>
<dbReference type="InterPro" id="IPR027417">
    <property type="entry name" value="P-loop_NTPase"/>
</dbReference>
<dbReference type="GO" id="GO:0016887">
    <property type="term" value="F:ATP hydrolysis activity"/>
    <property type="evidence" value="ECO:0007669"/>
    <property type="project" value="InterPro"/>
</dbReference>
<dbReference type="InterPro" id="IPR050086">
    <property type="entry name" value="MetN_ABC_transporter-like"/>
</dbReference>
<keyword evidence="5 9" id="KW-0067">ATP-binding</keyword>
<dbReference type="GeneID" id="62696483"/>
<sequence>MIEICDLNKSFGELNVLKNINLTIPTGEIYGLVGRSGAGKSTLLRCMNGLEGYDSGSVKIDGIEVKDRDKDEMRDLRKEMGMIFQTFSLVSRRSVYQNVALPLKCWKYPKQEIDKRVKELLELVEITEKVDERPEVLSGGQKQRVAIARALALNPKILLCDEATSALDPKTTQSVLNLLQDINRKLGLTIVVVTHQMEVIRSCCDNVMILENGKISEQGSVKEIFLRRPVALLNLLGENSYLKGNYDQMISFLIKQDQTDVISYLFSTYPGHIKIVETSTNEYQNNVYTQYTIELDLPEECRKIKQFLIQSIFYGCSLKRGG</sequence>
<keyword evidence="10" id="KW-1185">Reference proteome</keyword>
<dbReference type="CDD" id="cd03258">
    <property type="entry name" value="ABC_MetN_methionine_transporter"/>
    <property type="match status" value="1"/>
</dbReference>
<dbReference type="STRING" id="411468.CLOSCI_01799"/>
<keyword evidence="8" id="KW-0472">Membrane</keyword>
<protein>
    <submittedName>
        <fullName evidence="9">Methionine import ATP-binding protein MetN</fullName>
        <ecNumber evidence="9">3.6.3.-</ecNumber>
    </submittedName>
</protein>
<keyword evidence="4" id="KW-0547">Nucleotide-binding</keyword>
<dbReference type="HOGENOM" id="CLU_000604_1_22_9"/>
<dbReference type="GO" id="GO:0005524">
    <property type="term" value="F:ATP binding"/>
    <property type="evidence" value="ECO:0007669"/>
    <property type="project" value="UniProtKB-KW"/>
</dbReference>
<evidence type="ECO:0000256" key="2">
    <source>
        <dbReference type="ARBA" id="ARBA00022448"/>
    </source>
</evidence>
<dbReference type="EC" id="3.6.3.-" evidence="9"/>
<dbReference type="PROSITE" id="PS00211">
    <property type="entry name" value="ABC_TRANSPORTER_1"/>
    <property type="match status" value="1"/>
</dbReference>
<keyword evidence="6" id="KW-1278">Translocase</keyword>
<dbReference type="InterPro" id="IPR041701">
    <property type="entry name" value="MetN_ABC"/>
</dbReference>
<dbReference type="GO" id="GO:0006865">
    <property type="term" value="P:amino acid transport"/>
    <property type="evidence" value="ECO:0007669"/>
    <property type="project" value="UniProtKB-KW"/>
</dbReference>
<evidence type="ECO:0000256" key="8">
    <source>
        <dbReference type="ARBA" id="ARBA00023136"/>
    </source>
</evidence>
<dbReference type="EMBL" id="CP036170">
    <property type="protein sequence ID" value="QBF74871.1"/>
    <property type="molecule type" value="Genomic_DNA"/>
</dbReference>
<evidence type="ECO:0000256" key="1">
    <source>
        <dbReference type="ARBA" id="ARBA00005417"/>
    </source>
</evidence>
<keyword evidence="3" id="KW-1003">Cell membrane</keyword>
<evidence type="ECO:0000256" key="6">
    <source>
        <dbReference type="ARBA" id="ARBA00022967"/>
    </source>
</evidence>
<comment type="similarity">
    <text evidence="1">Belongs to the ABC transporter superfamily.</text>
</comment>
<dbReference type="OrthoDB" id="9804199at2"/>
<organism evidence="9 10">
    <name type="scientific">Clostridium scindens (strain ATCC 35704 / DSM 5676 / VPI 13733 / 19)</name>
    <dbReference type="NCBI Taxonomy" id="411468"/>
    <lineage>
        <taxon>Bacteria</taxon>
        <taxon>Bacillati</taxon>
        <taxon>Bacillota</taxon>
        <taxon>Clostridia</taxon>
        <taxon>Lachnospirales</taxon>
        <taxon>Lachnospiraceae</taxon>
    </lineage>
</organism>
<dbReference type="PANTHER" id="PTHR43166:SF30">
    <property type="entry name" value="METHIONINE IMPORT ATP-BINDING PROTEIN METN"/>
    <property type="match status" value="1"/>
</dbReference>
<gene>
    <name evidence="9" type="primary">metN</name>
    <name evidence="9" type="ORF">HDCHBGLK_02279</name>
</gene>
<evidence type="ECO:0000256" key="4">
    <source>
        <dbReference type="ARBA" id="ARBA00022741"/>
    </source>
</evidence>
<dbReference type="FunFam" id="3.40.50.300:FF:000056">
    <property type="entry name" value="Cell division ATP-binding protein FtsE"/>
    <property type="match status" value="1"/>
</dbReference>
<keyword evidence="7" id="KW-0029">Amino-acid transport</keyword>
<dbReference type="InterPro" id="IPR003593">
    <property type="entry name" value="AAA+_ATPase"/>
</dbReference>
<dbReference type="Pfam" id="PF00005">
    <property type="entry name" value="ABC_tran"/>
    <property type="match status" value="1"/>
</dbReference>
<dbReference type="SUPFAM" id="SSF52540">
    <property type="entry name" value="P-loop containing nucleoside triphosphate hydrolases"/>
    <property type="match status" value="1"/>
</dbReference>
<proteinExistence type="inferred from homology"/>
<evidence type="ECO:0000256" key="7">
    <source>
        <dbReference type="ARBA" id="ARBA00022970"/>
    </source>
</evidence>
<dbReference type="Gene3D" id="3.40.50.300">
    <property type="entry name" value="P-loop containing nucleotide triphosphate hydrolases"/>
    <property type="match status" value="1"/>
</dbReference>
<evidence type="ECO:0000256" key="5">
    <source>
        <dbReference type="ARBA" id="ARBA00022840"/>
    </source>
</evidence>
<dbReference type="KEGG" id="csci:HDCHBGLK_02279"/>
<dbReference type="InterPro" id="IPR003439">
    <property type="entry name" value="ABC_transporter-like_ATP-bd"/>
</dbReference>
<evidence type="ECO:0000256" key="3">
    <source>
        <dbReference type="ARBA" id="ARBA00022475"/>
    </source>
</evidence>
<dbReference type="PANTHER" id="PTHR43166">
    <property type="entry name" value="AMINO ACID IMPORT ATP-BINDING PROTEIN"/>
    <property type="match status" value="1"/>
</dbReference>
<keyword evidence="9" id="KW-0378">Hydrolase</keyword>